<comment type="caution">
    <text evidence="2">The sequence shown here is derived from an EMBL/GenBank/DDBJ whole genome shotgun (WGS) entry which is preliminary data.</text>
</comment>
<proteinExistence type="predicted"/>
<evidence type="ECO:0000313" key="3">
    <source>
        <dbReference type="Proteomes" id="UP000299102"/>
    </source>
</evidence>
<keyword evidence="3" id="KW-1185">Reference proteome</keyword>
<dbReference type="Proteomes" id="UP000299102">
    <property type="component" value="Unassembled WGS sequence"/>
</dbReference>
<accession>A0A4C1VW00</accession>
<protein>
    <submittedName>
        <fullName evidence="2">Uncharacterized protein</fullName>
    </submittedName>
</protein>
<gene>
    <name evidence="2" type="ORF">EVAR_30012_1</name>
</gene>
<feature type="region of interest" description="Disordered" evidence="1">
    <location>
        <begin position="72"/>
        <end position="92"/>
    </location>
</feature>
<dbReference type="AlphaFoldDB" id="A0A4C1VW00"/>
<name>A0A4C1VW00_EUMVA</name>
<evidence type="ECO:0000313" key="2">
    <source>
        <dbReference type="EMBL" id="GBP42379.1"/>
    </source>
</evidence>
<dbReference type="EMBL" id="BGZK01000417">
    <property type="protein sequence ID" value="GBP42379.1"/>
    <property type="molecule type" value="Genomic_DNA"/>
</dbReference>
<evidence type="ECO:0000256" key="1">
    <source>
        <dbReference type="SAM" id="MobiDB-lite"/>
    </source>
</evidence>
<sequence>MFKRQLDKIRVLGSPRSRAADDRRHRNIDYIWDREFNVFSRTRGYNFSLKKPKNNSSISCWSELKSKSVGPQTMLPTAAPQPYTGGKSVFDT</sequence>
<organism evidence="2 3">
    <name type="scientific">Eumeta variegata</name>
    <name type="common">Bagworm moth</name>
    <name type="synonym">Eumeta japonica</name>
    <dbReference type="NCBI Taxonomy" id="151549"/>
    <lineage>
        <taxon>Eukaryota</taxon>
        <taxon>Metazoa</taxon>
        <taxon>Ecdysozoa</taxon>
        <taxon>Arthropoda</taxon>
        <taxon>Hexapoda</taxon>
        <taxon>Insecta</taxon>
        <taxon>Pterygota</taxon>
        <taxon>Neoptera</taxon>
        <taxon>Endopterygota</taxon>
        <taxon>Lepidoptera</taxon>
        <taxon>Glossata</taxon>
        <taxon>Ditrysia</taxon>
        <taxon>Tineoidea</taxon>
        <taxon>Psychidae</taxon>
        <taxon>Oiketicinae</taxon>
        <taxon>Eumeta</taxon>
    </lineage>
</organism>
<reference evidence="2 3" key="1">
    <citation type="journal article" date="2019" name="Commun. Biol.">
        <title>The bagworm genome reveals a unique fibroin gene that provides high tensile strength.</title>
        <authorList>
            <person name="Kono N."/>
            <person name="Nakamura H."/>
            <person name="Ohtoshi R."/>
            <person name="Tomita M."/>
            <person name="Numata K."/>
            <person name="Arakawa K."/>
        </authorList>
    </citation>
    <scope>NUCLEOTIDE SEQUENCE [LARGE SCALE GENOMIC DNA]</scope>
</reference>